<dbReference type="EMBL" id="CP127173">
    <property type="protein sequence ID" value="WIV55081.1"/>
    <property type="molecule type" value="Genomic_DNA"/>
</dbReference>
<sequence>MVDSSETADSPNWTTGGFVEFQSNLDYARDLISGGRHLQRLQVGAFDVADLYRAAWVQAVSALDHWVHRELYDRALGFAITMSEQSPPKKFLKLRIPLTLFEGVRREPENLPTAFAAYLRDQFGWQSFQAPDKIKDALSHVSDVSLWQSVAGWISRDREQAVSQTQVQEMLQQIVNRRNKIAHEADRDPERTDAKRPITAAEASEAVDAIHLVASAIIRVIGPPPAMPEQSGEDDLTPAVTGTAKSALYQKFWSRFAPIAKERGWSKAAPPTVNWFQMPSGIGGVNWVVSFSKFGCRSELYFGDPDGALNSRRWQALANRREEIMDRFGENLIFDDLPKNIGCRIEARLLRPAITDEDHWAEVLRWMVDTQARLRAAVGDLSVLKSL</sequence>
<protein>
    <submittedName>
        <fullName evidence="2">DUF4268 domain-containing protein</fullName>
    </submittedName>
</protein>
<dbReference type="InterPro" id="IPR025364">
    <property type="entry name" value="DUF4268"/>
</dbReference>
<evidence type="ECO:0000313" key="2">
    <source>
        <dbReference type="EMBL" id="WIV55081.1"/>
    </source>
</evidence>
<accession>A0ABY8XHJ6</accession>
<name>A0ABY8XHJ6_9PSEU</name>
<evidence type="ECO:0000259" key="1">
    <source>
        <dbReference type="Pfam" id="PF14088"/>
    </source>
</evidence>
<gene>
    <name evidence="2" type="ORF">QP939_40645</name>
</gene>
<dbReference type="Pfam" id="PF14088">
    <property type="entry name" value="DUF4268"/>
    <property type="match status" value="1"/>
</dbReference>
<organism evidence="2 3">
    <name type="scientific">Amycolatopsis nalaikhensis</name>
    <dbReference type="NCBI Taxonomy" id="715472"/>
    <lineage>
        <taxon>Bacteria</taxon>
        <taxon>Bacillati</taxon>
        <taxon>Actinomycetota</taxon>
        <taxon>Actinomycetes</taxon>
        <taxon>Pseudonocardiales</taxon>
        <taxon>Pseudonocardiaceae</taxon>
        <taxon>Amycolatopsis</taxon>
    </lineage>
</organism>
<keyword evidence="3" id="KW-1185">Reference proteome</keyword>
<evidence type="ECO:0000313" key="3">
    <source>
        <dbReference type="Proteomes" id="UP001227101"/>
    </source>
</evidence>
<proteinExistence type="predicted"/>
<dbReference type="RefSeq" id="WP_285451895.1">
    <property type="nucleotide sequence ID" value="NZ_CP127173.1"/>
</dbReference>
<dbReference type="Proteomes" id="UP001227101">
    <property type="component" value="Chromosome"/>
</dbReference>
<feature type="domain" description="DUF4268" evidence="1">
    <location>
        <begin position="248"/>
        <end position="379"/>
    </location>
</feature>
<reference evidence="2 3" key="1">
    <citation type="submission" date="2023-06" db="EMBL/GenBank/DDBJ databases">
        <authorList>
            <person name="Oyuntsetseg B."/>
            <person name="Kim S.B."/>
        </authorList>
    </citation>
    <scope>NUCLEOTIDE SEQUENCE [LARGE SCALE GENOMIC DNA]</scope>
    <source>
        <strain evidence="2 3">2-2</strain>
    </source>
</reference>